<protein>
    <submittedName>
        <fullName evidence="1">Uncharacterized protein</fullName>
    </submittedName>
</protein>
<dbReference type="EMBL" id="CP086714">
    <property type="protein sequence ID" value="WOO78119.1"/>
    <property type="molecule type" value="Genomic_DNA"/>
</dbReference>
<proteinExistence type="predicted"/>
<sequence>MSSNSNISSSSTPYVPLVGGSIYVPTIDVKITGSSSCFDAVCGKYVVGRNSNSSSCFGMPVYFNHTIPAALASKKCASEADIHVSWATNNKTGALIPYITSTDTHYPYKCIFSNGACAGEICNLQRQPANATSDGRTECYSDPLVAMPAPWLPKLANVSDQCAGQPVTCVVVDGRSTQEYSGALATAAPKSLVLLGAASAALGLLGVVGL</sequence>
<name>A0AAF1BJA2_9TREE</name>
<dbReference type="Proteomes" id="UP000827549">
    <property type="component" value="Chromosome 1"/>
</dbReference>
<organism evidence="1 2">
    <name type="scientific">Vanrija pseudolonga</name>
    <dbReference type="NCBI Taxonomy" id="143232"/>
    <lineage>
        <taxon>Eukaryota</taxon>
        <taxon>Fungi</taxon>
        <taxon>Dikarya</taxon>
        <taxon>Basidiomycota</taxon>
        <taxon>Agaricomycotina</taxon>
        <taxon>Tremellomycetes</taxon>
        <taxon>Trichosporonales</taxon>
        <taxon>Trichosporonaceae</taxon>
        <taxon>Vanrija</taxon>
    </lineage>
</organism>
<dbReference type="AlphaFoldDB" id="A0AAF1BJA2"/>
<accession>A0AAF1BJA2</accession>
<reference evidence="1" key="1">
    <citation type="submission" date="2023-10" db="EMBL/GenBank/DDBJ databases">
        <authorList>
            <person name="Noh H."/>
        </authorList>
    </citation>
    <scope>NUCLEOTIDE SEQUENCE</scope>
    <source>
        <strain evidence="1">DUCC4014</strain>
    </source>
</reference>
<dbReference type="RefSeq" id="XP_062624151.1">
    <property type="nucleotide sequence ID" value="XM_062768167.1"/>
</dbReference>
<dbReference type="GeneID" id="87804927"/>
<evidence type="ECO:0000313" key="1">
    <source>
        <dbReference type="EMBL" id="WOO78119.1"/>
    </source>
</evidence>
<evidence type="ECO:0000313" key="2">
    <source>
        <dbReference type="Proteomes" id="UP000827549"/>
    </source>
</evidence>
<gene>
    <name evidence="1" type="ORF">LOC62_01G001672</name>
</gene>
<keyword evidence="2" id="KW-1185">Reference proteome</keyword>